<dbReference type="EMBL" id="JAEHOE010000057">
    <property type="protein sequence ID" value="KAG2490943.1"/>
    <property type="molecule type" value="Genomic_DNA"/>
</dbReference>
<dbReference type="Proteomes" id="UP000612055">
    <property type="component" value="Unassembled WGS sequence"/>
</dbReference>
<comment type="caution">
    <text evidence="1">The sequence shown here is derived from an EMBL/GenBank/DDBJ whole genome shotgun (WGS) entry which is preliminary data.</text>
</comment>
<dbReference type="OrthoDB" id="549669at2759"/>
<evidence type="ECO:0000313" key="1">
    <source>
        <dbReference type="EMBL" id="KAG2490943.1"/>
    </source>
</evidence>
<proteinExistence type="predicted"/>
<organism evidence="1 2">
    <name type="scientific">Edaphochlamys debaryana</name>
    <dbReference type="NCBI Taxonomy" id="47281"/>
    <lineage>
        <taxon>Eukaryota</taxon>
        <taxon>Viridiplantae</taxon>
        <taxon>Chlorophyta</taxon>
        <taxon>core chlorophytes</taxon>
        <taxon>Chlorophyceae</taxon>
        <taxon>CS clade</taxon>
        <taxon>Chlamydomonadales</taxon>
        <taxon>Chlamydomonadales incertae sedis</taxon>
        <taxon>Edaphochlamys</taxon>
    </lineage>
</organism>
<reference evidence="1" key="1">
    <citation type="journal article" date="2020" name="bioRxiv">
        <title>Comparative genomics of Chlamydomonas.</title>
        <authorList>
            <person name="Craig R.J."/>
            <person name="Hasan A.R."/>
            <person name="Ness R.W."/>
            <person name="Keightley P.D."/>
        </authorList>
    </citation>
    <scope>NUCLEOTIDE SEQUENCE</scope>
    <source>
        <strain evidence="1">CCAP 11/70</strain>
    </source>
</reference>
<accession>A0A835XXQ3</accession>
<gene>
    <name evidence="1" type="ORF">HYH03_010620</name>
</gene>
<protein>
    <submittedName>
        <fullName evidence="1">Uncharacterized protein</fullName>
    </submittedName>
</protein>
<evidence type="ECO:0000313" key="2">
    <source>
        <dbReference type="Proteomes" id="UP000612055"/>
    </source>
</evidence>
<keyword evidence="2" id="KW-1185">Reference proteome</keyword>
<name>A0A835XXQ3_9CHLO</name>
<sequence length="159" mass="16456">MFTSKLSGHLAGVESLAAMRRRGCSPLSLVTCSGAPVADKLILSIAQAIGASATSFALAGCASLGPAPAPRLAAALARLQDLTLDVGSAVAARGAEVLLEQLAIKCPDPATLDGPSPSDDPLHLYPAHPLLLPPSRHLPPYNRLRPCLRLRPSSPWRCG</sequence>
<dbReference type="AlphaFoldDB" id="A0A835XXQ3"/>